<feature type="compositionally biased region" description="Basic and acidic residues" evidence="5">
    <location>
        <begin position="171"/>
        <end position="189"/>
    </location>
</feature>
<keyword evidence="2 4" id="KW-0819">tRNA processing</keyword>
<dbReference type="Pfam" id="PF01974">
    <property type="entry name" value="tRNA_int_endo"/>
    <property type="match status" value="1"/>
</dbReference>
<keyword evidence="3 4" id="KW-0456">Lyase</keyword>
<dbReference type="InterPro" id="IPR036167">
    <property type="entry name" value="tRNA_intron_Endo_cat-like_sf"/>
</dbReference>
<accession>A0A6A7BXF4</accession>
<name>A0A6A7BXF4_9PEZI</name>
<dbReference type="EC" id="4.6.1.16" evidence="4"/>
<evidence type="ECO:0000256" key="1">
    <source>
        <dbReference type="ARBA" id="ARBA00008078"/>
    </source>
</evidence>
<dbReference type="GO" id="GO:0000379">
    <property type="term" value="P:tRNA-type intron splice site recognition and cleavage"/>
    <property type="evidence" value="ECO:0007669"/>
    <property type="project" value="TreeGrafter"/>
</dbReference>
<dbReference type="GO" id="GO:0000214">
    <property type="term" value="C:tRNA-intron endonuclease complex"/>
    <property type="evidence" value="ECO:0007669"/>
    <property type="project" value="UniProtKB-UniRule"/>
</dbReference>
<dbReference type="InterPro" id="IPR006676">
    <property type="entry name" value="tRNA_splic"/>
</dbReference>
<dbReference type="GO" id="GO:0005737">
    <property type="term" value="C:cytoplasm"/>
    <property type="evidence" value="ECO:0007669"/>
    <property type="project" value="TreeGrafter"/>
</dbReference>
<dbReference type="OrthoDB" id="10249562at2759"/>
<dbReference type="SUPFAM" id="SSF53032">
    <property type="entry name" value="tRNA-intron endonuclease catalytic domain-like"/>
    <property type="match status" value="1"/>
</dbReference>
<feature type="region of interest" description="Disordered" evidence="5">
    <location>
        <begin position="124"/>
        <end position="144"/>
    </location>
</feature>
<dbReference type="EMBL" id="MU005986">
    <property type="protein sequence ID" value="KAF2860046.1"/>
    <property type="molecule type" value="Genomic_DNA"/>
</dbReference>
<dbReference type="AlphaFoldDB" id="A0A6A7BXF4"/>
<sequence>MSTSNDQLNPTIENPPRPKPTRPKRPNYNQVHSKPLPVEVFPLPDFYPSQPLSILKLCYTWISHFISPPPQPPPHCIGYFSPETRSVHVTEPNQVRKLWEMGFFGKGSLSRSEPSWLDREKARLKAQRDGTRTAEEVTEARRQERRKFKLERARLERLKIEAQRAVERGEKFESDILTKEGEEPTESKSEQTVAAPAPEQPTNNSPNTPGSPDPEIVNHEHLTLTLEEAFFLSYALGALTIKVANLAHPTPWDLLTIFTTNSTFPPSPSPTFQPDAPFLLNYVTYHHFRSLGWVVRPGVKFAVDYLLYNRGPVFSHAEFACIIIPSYTHPYWKSEQGQKERSVGKNKDWWWLHAVNRGRVGGLLRGYRVREFVVRRWVLNRNR</sequence>
<reference evidence="7" key="1">
    <citation type="journal article" date="2020" name="Stud. Mycol.">
        <title>101 Dothideomycetes genomes: a test case for predicting lifestyles and emergence of pathogens.</title>
        <authorList>
            <person name="Haridas S."/>
            <person name="Albert R."/>
            <person name="Binder M."/>
            <person name="Bloem J."/>
            <person name="Labutti K."/>
            <person name="Salamov A."/>
            <person name="Andreopoulos B."/>
            <person name="Baker S."/>
            <person name="Barry K."/>
            <person name="Bills G."/>
            <person name="Bluhm B."/>
            <person name="Cannon C."/>
            <person name="Castanera R."/>
            <person name="Culley D."/>
            <person name="Daum C."/>
            <person name="Ezra D."/>
            <person name="Gonzalez J."/>
            <person name="Henrissat B."/>
            <person name="Kuo A."/>
            <person name="Liang C."/>
            <person name="Lipzen A."/>
            <person name="Lutzoni F."/>
            <person name="Magnuson J."/>
            <person name="Mondo S."/>
            <person name="Nolan M."/>
            <person name="Ohm R."/>
            <person name="Pangilinan J."/>
            <person name="Park H.-J."/>
            <person name="Ramirez L."/>
            <person name="Alfaro M."/>
            <person name="Sun H."/>
            <person name="Tritt A."/>
            <person name="Yoshinaga Y."/>
            <person name="Zwiers L.-H."/>
            <person name="Turgeon B."/>
            <person name="Goodwin S."/>
            <person name="Spatafora J."/>
            <person name="Crous P."/>
            <person name="Grigoriev I."/>
        </authorList>
    </citation>
    <scope>NUCLEOTIDE SEQUENCE</scope>
    <source>
        <strain evidence="7">CBS 480.64</strain>
    </source>
</reference>
<feature type="region of interest" description="Disordered" evidence="5">
    <location>
        <begin position="171"/>
        <end position="216"/>
    </location>
</feature>
<feature type="region of interest" description="Disordered" evidence="5">
    <location>
        <begin position="1"/>
        <end position="30"/>
    </location>
</feature>
<dbReference type="PANTHER" id="PTHR21227:SF0">
    <property type="entry name" value="TRNA-SPLICING ENDONUCLEASE SUBUNIT SEN2"/>
    <property type="match status" value="1"/>
</dbReference>
<feature type="compositionally biased region" description="Low complexity" evidence="5">
    <location>
        <begin position="201"/>
        <end position="214"/>
    </location>
</feature>
<proteinExistence type="inferred from homology"/>
<gene>
    <name evidence="7" type="ORF">K470DRAFT_218084</name>
</gene>
<feature type="domain" description="tRNA intron endonuclease catalytic" evidence="6">
    <location>
        <begin position="278"/>
        <end position="349"/>
    </location>
</feature>
<comment type="function">
    <text evidence="4">Constitutes one of the two catalytic subunit of the tRNA-splicing endonuclease complex, a complex responsible for identification and cleavage of the splice sites in pre-tRNA. It cleaves pre-tRNA at the 5'- and 3'-splice sites to release the intron. The products are an intron and two tRNA half-molecules bearing 2',3'-cyclic phosphate and 5'-OH termini. There are no conserved sequences at the splice sites, but the intron is invariably located at the same site in the gene, placing the splice sites an invariant distance from the constant structural features of the tRNA body.</text>
</comment>
<dbReference type="PANTHER" id="PTHR21227">
    <property type="entry name" value="TRNA-SPLICING ENDONUCLEASE SUBUNIT SEN2"/>
    <property type="match status" value="1"/>
</dbReference>
<dbReference type="PIRSF" id="PIRSF011789">
    <property type="entry name" value="tRNA_splic_SEN2"/>
    <property type="match status" value="1"/>
</dbReference>
<evidence type="ECO:0000256" key="3">
    <source>
        <dbReference type="ARBA" id="ARBA00023239"/>
    </source>
</evidence>
<dbReference type="GO" id="GO:0003676">
    <property type="term" value="F:nucleic acid binding"/>
    <property type="evidence" value="ECO:0007669"/>
    <property type="project" value="InterPro"/>
</dbReference>
<feature type="compositionally biased region" description="Basic and acidic residues" evidence="5">
    <location>
        <begin position="124"/>
        <end position="142"/>
    </location>
</feature>
<dbReference type="CDD" id="cd22363">
    <property type="entry name" value="tRNA-intron_lyase_C"/>
    <property type="match status" value="1"/>
</dbReference>
<keyword evidence="8" id="KW-1185">Reference proteome</keyword>
<evidence type="ECO:0000256" key="5">
    <source>
        <dbReference type="SAM" id="MobiDB-lite"/>
    </source>
</evidence>
<dbReference type="GO" id="GO:0000213">
    <property type="term" value="F:tRNA-intron lyase activity"/>
    <property type="evidence" value="ECO:0007669"/>
    <property type="project" value="UniProtKB-UniRule"/>
</dbReference>
<dbReference type="Gene3D" id="3.40.1350.10">
    <property type="match status" value="1"/>
</dbReference>
<feature type="compositionally biased region" description="Polar residues" evidence="5">
    <location>
        <begin position="1"/>
        <end position="12"/>
    </location>
</feature>
<dbReference type="InterPro" id="IPR011856">
    <property type="entry name" value="tRNA_endonuc-like_dom_sf"/>
</dbReference>
<dbReference type="InterPro" id="IPR006677">
    <property type="entry name" value="tRNA_intron_Endonuc_cat-like"/>
</dbReference>
<comment type="similarity">
    <text evidence="1 4">Belongs to the tRNA-intron endonuclease family.</text>
</comment>
<evidence type="ECO:0000256" key="2">
    <source>
        <dbReference type="ARBA" id="ARBA00022694"/>
    </source>
</evidence>
<dbReference type="Proteomes" id="UP000799421">
    <property type="component" value="Unassembled WGS sequence"/>
</dbReference>
<evidence type="ECO:0000259" key="6">
    <source>
        <dbReference type="Pfam" id="PF01974"/>
    </source>
</evidence>
<organism evidence="7 8">
    <name type="scientific">Piedraia hortae CBS 480.64</name>
    <dbReference type="NCBI Taxonomy" id="1314780"/>
    <lineage>
        <taxon>Eukaryota</taxon>
        <taxon>Fungi</taxon>
        <taxon>Dikarya</taxon>
        <taxon>Ascomycota</taxon>
        <taxon>Pezizomycotina</taxon>
        <taxon>Dothideomycetes</taxon>
        <taxon>Dothideomycetidae</taxon>
        <taxon>Capnodiales</taxon>
        <taxon>Piedraiaceae</taxon>
        <taxon>Piedraia</taxon>
    </lineage>
</organism>
<protein>
    <recommendedName>
        <fullName evidence="4">tRNA-splicing endonuclease subunit Sen2</fullName>
        <ecNumber evidence="4">4.6.1.16</ecNumber>
    </recommendedName>
</protein>
<evidence type="ECO:0000256" key="4">
    <source>
        <dbReference type="PIRNR" id="PIRNR011789"/>
    </source>
</evidence>
<evidence type="ECO:0000313" key="8">
    <source>
        <dbReference type="Proteomes" id="UP000799421"/>
    </source>
</evidence>
<dbReference type="InterPro" id="IPR016589">
    <property type="entry name" value="tRNA_splic_SEN2"/>
</dbReference>
<evidence type="ECO:0000313" key="7">
    <source>
        <dbReference type="EMBL" id="KAF2860046.1"/>
    </source>
</evidence>